<keyword evidence="2" id="KW-1185">Reference proteome</keyword>
<name>F9X4U7_ZYMTI</name>
<dbReference type="InParanoid" id="F9X4U7"/>
<dbReference type="KEGG" id="ztr:MYCGRDRAFT_91240"/>
<accession>F9X4U7</accession>
<dbReference type="AlphaFoldDB" id="F9X4U7"/>
<dbReference type="RefSeq" id="XP_003855261.1">
    <property type="nucleotide sequence ID" value="XM_003855213.1"/>
</dbReference>
<gene>
    <name evidence="1" type="ORF">MYCGRDRAFT_91240</name>
</gene>
<organism evidence="1 2">
    <name type="scientific">Zymoseptoria tritici (strain CBS 115943 / IPO323)</name>
    <name type="common">Speckled leaf blotch fungus</name>
    <name type="synonym">Septoria tritici</name>
    <dbReference type="NCBI Taxonomy" id="336722"/>
    <lineage>
        <taxon>Eukaryota</taxon>
        <taxon>Fungi</taxon>
        <taxon>Dikarya</taxon>
        <taxon>Ascomycota</taxon>
        <taxon>Pezizomycotina</taxon>
        <taxon>Dothideomycetes</taxon>
        <taxon>Dothideomycetidae</taxon>
        <taxon>Mycosphaerellales</taxon>
        <taxon>Mycosphaerellaceae</taxon>
        <taxon>Zymoseptoria</taxon>
    </lineage>
</organism>
<evidence type="ECO:0000313" key="1">
    <source>
        <dbReference type="EMBL" id="EGP90237.1"/>
    </source>
</evidence>
<dbReference type="EMBL" id="CM001197">
    <property type="protein sequence ID" value="EGP90237.1"/>
    <property type="molecule type" value="Genomic_DNA"/>
</dbReference>
<protein>
    <submittedName>
        <fullName evidence="1">Uncharacterized protein</fullName>
    </submittedName>
</protein>
<reference evidence="1 2" key="1">
    <citation type="journal article" date="2011" name="PLoS Genet.">
        <title>Finished genome of the fungal wheat pathogen Mycosphaerella graminicola reveals dispensome structure, chromosome plasticity, and stealth pathogenesis.</title>
        <authorList>
            <person name="Goodwin S.B."/>
            <person name="Ben M'barek S."/>
            <person name="Dhillon B."/>
            <person name="Wittenberg A.H.J."/>
            <person name="Crane C.F."/>
            <person name="Hane J.K."/>
            <person name="Foster A.J."/>
            <person name="Van der Lee T.A.J."/>
            <person name="Grimwood J."/>
            <person name="Aerts A."/>
            <person name="Antoniw J."/>
            <person name="Bailey A."/>
            <person name="Bluhm B."/>
            <person name="Bowler J."/>
            <person name="Bristow J."/>
            <person name="van der Burgt A."/>
            <person name="Canto-Canche B."/>
            <person name="Churchill A.C.L."/>
            <person name="Conde-Ferraez L."/>
            <person name="Cools H.J."/>
            <person name="Coutinho P.M."/>
            <person name="Csukai M."/>
            <person name="Dehal P."/>
            <person name="De Wit P."/>
            <person name="Donzelli B."/>
            <person name="van de Geest H.C."/>
            <person name="van Ham R.C.H.J."/>
            <person name="Hammond-Kosack K.E."/>
            <person name="Henrissat B."/>
            <person name="Kilian A."/>
            <person name="Kobayashi A.K."/>
            <person name="Koopmann E."/>
            <person name="Kourmpetis Y."/>
            <person name="Kuzniar A."/>
            <person name="Lindquist E."/>
            <person name="Lombard V."/>
            <person name="Maliepaard C."/>
            <person name="Martins N."/>
            <person name="Mehrabi R."/>
            <person name="Nap J.P.H."/>
            <person name="Ponomarenko A."/>
            <person name="Rudd J.J."/>
            <person name="Salamov A."/>
            <person name="Schmutz J."/>
            <person name="Schouten H.J."/>
            <person name="Shapiro H."/>
            <person name="Stergiopoulos I."/>
            <person name="Torriani S.F.F."/>
            <person name="Tu H."/>
            <person name="de Vries R.P."/>
            <person name="Waalwijk C."/>
            <person name="Ware S.B."/>
            <person name="Wiebenga A."/>
            <person name="Zwiers L.-H."/>
            <person name="Oliver R.P."/>
            <person name="Grigoriev I.V."/>
            <person name="Kema G.H.J."/>
        </authorList>
    </citation>
    <scope>NUCLEOTIDE SEQUENCE [LARGE SCALE GENOMIC DNA]</scope>
    <source>
        <strain evidence="2">CBS 115943 / IPO323</strain>
    </source>
</reference>
<evidence type="ECO:0000313" key="2">
    <source>
        <dbReference type="Proteomes" id="UP000008062"/>
    </source>
</evidence>
<dbReference type="GeneID" id="13400293"/>
<dbReference type="OrthoDB" id="3864501at2759"/>
<dbReference type="Proteomes" id="UP000008062">
    <property type="component" value="Chromosome 2"/>
</dbReference>
<sequence>MPYTLLQTMNFLSAGGGKWERIYNIKSPPTNKITKKMKFPGGQPQLRTCALRCYRGRVLRSRKKRKQVTVNKTKLMMVFKRSGPGRKKNMEGENPPCGGEYFPEKEKGSRWSLRNVDAEGFGSVSAGAEEKFEDKRDETDIEGMPHFGNQASLVRASVGTVELLRNESQNDMHSGGSLAQGSERASIFSSSALQEPLPRLPELVIRPDSPHVSSRLKVALPSTIIRLEETVDLFVVKIHASVYIDLA</sequence>
<proteinExistence type="predicted"/>
<dbReference type="HOGENOM" id="CLU_1125278_0_0_1"/>